<dbReference type="PROSITE" id="PS01124">
    <property type="entry name" value="HTH_ARAC_FAMILY_2"/>
    <property type="match status" value="1"/>
</dbReference>
<evidence type="ECO:0000259" key="3">
    <source>
        <dbReference type="PROSITE" id="PS01124"/>
    </source>
</evidence>
<keyword evidence="5" id="KW-1185">Reference proteome</keyword>
<evidence type="ECO:0000256" key="1">
    <source>
        <dbReference type="ARBA" id="ARBA00023125"/>
    </source>
</evidence>
<gene>
    <name evidence="4" type="ORF">FLACHUCJ7_00081</name>
</gene>
<dbReference type="Pfam" id="PF12833">
    <property type="entry name" value="HTH_18"/>
    <property type="match status" value="1"/>
</dbReference>
<accession>A0A6V6YLZ9</accession>
<dbReference type="InterPro" id="IPR019734">
    <property type="entry name" value="TPR_rpt"/>
</dbReference>
<name>A0A6V6YLZ9_9FLAO</name>
<dbReference type="Gene3D" id="1.25.40.10">
    <property type="entry name" value="Tetratricopeptide repeat domain"/>
    <property type="match status" value="2"/>
</dbReference>
<dbReference type="AlphaFoldDB" id="A0A6V6YLZ9"/>
<organism evidence="4 5">
    <name type="scientific">Flavobacterium chungangense</name>
    <dbReference type="NCBI Taxonomy" id="554283"/>
    <lineage>
        <taxon>Bacteria</taxon>
        <taxon>Pseudomonadati</taxon>
        <taxon>Bacteroidota</taxon>
        <taxon>Flavobacteriia</taxon>
        <taxon>Flavobacteriales</taxon>
        <taxon>Flavobacteriaceae</taxon>
        <taxon>Flavobacterium</taxon>
    </lineage>
</organism>
<comment type="caution">
    <text evidence="4">The sequence shown here is derived from an EMBL/GenBank/DDBJ whole genome shotgun (WGS) entry which is preliminary data.</text>
</comment>
<reference evidence="4 5" key="1">
    <citation type="submission" date="2020-06" db="EMBL/GenBank/DDBJ databases">
        <authorList>
            <person name="Criscuolo A."/>
        </authorList>
    </citation>
    <scope>NUCLEOTIDE SEQUENCE [LARGE SCALE GENOMIC DNA]</scope>
    <source>
        <strain evidence="5">CIP 110025</strain>
    </source>
</reference>
<dbReference type="SMART" id="SM00028">
    <property type="entry name" value="TPR"/>
    <property type="match status" value="3"/>
</dbReference>
<evidence type="ECO:0000256" key="2">
    <source>
        <dbReference type="SAM" id="Phobius"/>
    </source>
</evidence>
<feature type="domain" description="HTH araC/xylS-type" evidence="3">
    <location>
        <begin position="451"/>
        <end position="553"/>
    </location>
</feature>
<dbReference type="Gene3D" id="1.10.10.60">
    <property type="entry name" value="Homeodomain-like"/>
    <property type="match status" value="2"/>
</dbReference>
<dbReference type="EMBL" id="CAIJDO010000048">
    <property type="protein sequence ID" value="CAD0000500.1"/>
    <property type="molecule type" value="Genomic_DNA"/>
</dbReference>
<evidence type="ECO:0000313" key="5">
    <source>
        <dbReference type="Proteomes" id="UP000556700"/>
    </source>
</evidence>
<feature type="transmembrane region" description="Helical" evidence="2">
    <location>
        <begin position="380"/>
        <end position="402"/>
    </location>
</feature>
<keyword evidence="2" id="KW-0472">Membrane</keyword>
<keyword evidence="1" id="KW-0238">DNA-binding</keyword>
<keyword evidence="2" id="KW-0812">Transmembrane</keyword>
<dbReference type="InterPro" id="IPR018060">
    <property type="entry name" value="HTH_AraC"/>
</dbReference>
<dbReference type="PANTHER" id="PTHR43280">
    <property type="entry name" value="ARAC-FAMILY TRANSCRIPTIONAL REGULATOR"/>
    <property type="match status" value="1"/>
</dbReference>
<proteinExistence type="predicted"/>
<evidence type="ECO:0000313" key="4">
    <source>
        <dbReference type="EMBL" id="CAD0000500.1"/>
    </source>
</evidence>
<dbReference type="InterPro" id="IPR011990">
    <property type="entry name" value="TPR-like_helical_dom_sf"/>
</dbReference>
<dbReference type="Proteomes" id="UP000556700">
    <property type="component" value="Unassembled WGS sequence"/>
</dbReference>
<protein>
    <recommendedName>
        <fullName evidence="3">HTH araC/xylS-type domain-containing protein</fullName>
    </recommendedName>
</protein>
<dbReference type="GO" id="GO:0043565">
    <property type="term" value="F:sequence-specific DNA binding"/>
    <property type="evidence" value="ECO:0007669"/>
    <property type="project" value="InterPro"/>
</dbReference>
<dbReference type="GO" id="GO:0003700">
    <property type="term" value="F:DNA-binding transcription factor activity"/>
    <property type="evidence" value="ECO:0007669"/>
    <property type="project" value="InterPro"/>
</dbReference>
<keyword evidence="2" id="KW-1133">Transmembrane helix</keyword>
<dbReference type="RefSeq" id="WP_031457775.1">
    <property type="nucleotide sequence ID" value="NZ_CAIJDO010000048.1"/>
</dbReference>
<dbReference type="PANTHER" id="PTHR43280:SF2">
    <property type="entry name" value="HTH-TYPE TRANSCRIPTIONAL REGULATOR EXSA"/>
    <property type="match status" value="1"/>
</dbReference>
<sequence>MNYNHLLLVFLSLVQVLSAQKNSPKLPDSLMRKSYAYLDEKIYTLKTDSSAASVYLYAYLRKAIHEKNAAETVNAYQNLLHQSPERLRLVYADSMLFTAKKTADNALIGSAYLSKGIVYYGLKQQKEALNHYILANNYISKTDDDYLIHKVKYNIALVKYYLGYYDEAISYLKDCILYFEGGEPRPYLNSLHALSVCYNKIGNYVRCSQTNNIGLSESKKLDSPDMEAYFLHSEGINDYFKGNYGLALKNIESSLATIRANKDFGNETVAYFYMGKSYQSLKKTEKALLYFEKVDQAFTSKGYIRPDLREAYELLISHHKETHNLTQQLHYVDQLLKADDVLDATYEYLTGKLHKEYDTKQLLSEKEHIRQQFLHQQYNLYFLVGTIVLLCLFLFYLTYSLLTKRKKYKKKFEKLMLEKNETNKGKTKIKINHSHLTEIAAETVIFILKQLDVFEQEKKFLAKDLKLSTLAAICNSNTTYLSQIIAHHKGKGFNEYINDLKIDYIIGLLKEDRKVRNYTNTALAEEAGFSTTQRFVHAFKAKAKMPPSYFIEELKKGVSTTGDEN</sequence>
<dbReference type="SMART" id="SM00342">
    <property type="entry name" value="HTH_ARAC"/>
    <property type="match status" value="1"/>
</dbReference>
<dbReference type="SUPFAM" id="SSF48452">
    <property type="entry name" value="TPR-like"/>
    <property type="match status" value="1"/>
</dbReference>